<proteinExistence type="predicted"/>
<dbReference type="NCBIfam" id="TIGR01978">
    <property type="entry name" value="sufC"/>
    <property type="match status" value="1"/>
</dbReference>
<gene>
    <name evidence="4" type="primary">sufC</name>
</gene>
<keyword evidence="4" id="KW-0934">Plastid</keyword>
<dbReference type="InterPro" id="IPR003439">
    <property type="entry name" value="ABC_transporter-like_ATP-bd"/>
</dbReference>
<dbReference type="InterPro" id="IPR010230">
    <property type="entry name" value="FeS-cluster_ATPase_SufC"/>
</dbReference>
<reference evidence="4" key="1">
    <citation type="journal article" date="2014" name="PLoS ONE">
        <title>Conserved gene order and expanded inverted repeats characterize plastid genomes of Thalassiosirales.</title>
        <authorList>
            <person name="Sabir J.S."/>
            <person name="Yu M."/>
            <person name="Ashworth M.P."/>
            <person name="Baeshen N.A."/>
            <person name="Baeshen M.N."/>
            <person name="Bahieldin A."/>
            <person name="Theriot E.C."/>
            <person name="Jansen R.K."/>
        </authorList>
    </citation>
    <scope>NUCLEOTIDE SEQUENCE</scope>
</reference>
<geneLocation type="chloroplast" evidence="4"/>
<keyword evidence="2" id="KW-0067">ATP-binding</keyword>
<dbReference type="InterPro" id="IPR027417">
    <property type="entry name" value="P-loop_NTPase"/>
</dbReference>
<dbReference type="GO" id="GO:0005524">
    <property type="term" value="F:ATP binding"/>
    <property type="evidence" value="ECO:0007669"/>
    <property type="project" value="UniProtKB-KW"/>
</dbReference>
<evidence type="ECO:0000256" key="1">
    <source>
        <dbReference type="ARBA" id="ARBA00022741"/>
    </source>
</evidence>
<dbReference type="PROSITE" id="PS00211">
    <property type="entry name" value="ABC_TRANSPORTER_1"/>
    <property type="match status" value="1"/>
</dbReference>
<dbReference type="GeneID" id="20834180"/>
<dbReference type="RefSeq" id="YP_009093417.1">
    <property type="nucleotide sequence ID" value="NC_025314.1"/>
</dbReference>
<accession>A0A089VP45</accession>
<dbReference type="AlphaFoldDB" id="A0A089VP45"/>
<organism evidence="4">
    <name type="scientific">Thalassiosira weissflogii</name>
    <name type="common">Marine diatom</name>
    <dbReference type="NCBI Taxonomy" id="1577725"/>
    <lineage>
        <taxon>Eukaryota</taxon>
        <taxon>Sar</taxon>
        <taxon>Stramenopiles</taxon>
        <taxon>Ochrophyta</taxon>
        <taxon>Bacillariophyta</taxon>
        <taxon>Coscinodiscophyceae</taxon>
        <taxon>Thalassiosirophycidae</taxon>
        <taxon>Thalassiosirales</taxon>
        <taxon>Thalassiosiraceae</taxon>
        <taxon>Conticribra</taxon>
    </lineage>
</organism>
<sequence>MNLKAPILEIKNLRACINENEILKDLNLRVNYGEVHAIMGPNGSGKSTFSKIIAGHPAYKVLSGDIVFKGSSILDLDPEQRSHLGIFLAFQYPIEIPGVSNEDFLRLAYNSKQKFYNKPELDPIEFFSLINEKLELVKMSSVFLARNVNEGFSGGEKKRNEILQMILLESELSILDETDSGLDIDALKIISNGINTFMNSDKAIILITHYQRLLDYVQPDYVHVMQNGKIIRTGTAELAKELELKGYEWLT</sequence>
<dbReference type="PANTHER" id="PTHR43204:SF1">
    <property type="entry name" value="ABC TRANSPORTER I FAMILY MEMBER 6, CHLOROPLASTIC"/>
    <property type="match status" value="1"/>
</dbReference>
<keyword evidence="4" id="KW-0150">Chloroplast</keyword>
<dbReference type="Gene3D" id="3.40.50.300">
    <property type="entry name" value="P-loop containing nucleotide triphosphate hydrolases"/>
    <property type="match status" value="1"/>
</dbReference>
<dbReference type="SUPFAM" id="SSF52540">
    <property type="entry name" value="P-loop containing nucleoside triphosphate hydrolases"/>
    <property type="match status" value="1"/>
</dbReference>
<reference evidence="4" key="2">
    <citation type="submission" date="2014-06" db="EMBL/GenBank/DDBJ databases">
        <authorList>
            <person name="Sabir J.S.M."/>
            <person name="Yu M."/>
            <person name="Ashworth M.P."/>
            <person name="Baeshen N.A."/>
            <person name="Baeshen M.N."/>
            <person name="Bahieldin A."/>
            <person name="Theriot E.C."/>
            <person name="Jansen R.K."/>
        </authorList>
    </citation>
    <scope>NUCLEOTIDE SEQUENCE</scope>
</reference>
<evidence type="ECO:0000256" key="2">
    <source>
        <dbReference type="ARBA" id="ARBA00022840"/>
    </source>
</evidence>
<dbReference type="CDD" id="cd03217">
    <property type="entry name" value="ABC_FeS_Assembly"/>
    <property type="match status" value="1"/>
</dbReference>
<feature type="domain" description="ABC transporter" evidence="3">
    <location>
        <begin position="8"/>
        <end position="250"/>
    </location>
</feature>
<dbReference type="InterPro" id="IPR017871">
    <property type="entry name" value="ABC_transporter-like_CS"/>
</dbReference>
<dbReference type="Pfam" id="PF00005">
    <property type="entry name" value="ABC_tran"/>
    <property type="match status" value="1"/>
</dbReference>
<protein>
    <submittedName>
        <fullName evidence="4">Iron-sulfur cluster formation ABC transporter</fullName>
    </submittedName>
</protein>
<evidence type="ECO:0000259" key="3">
    <source>
        <dbReference type="PROSITE" id="PS50893"/>
    </source>
</evidence>
<dbReference type="GO" id="GO:0016887">
    <property type="term" value="F:ATP hydrolysis activity"/>
    <property type="evidence" value="ECO:0007669"/>
    <property type="project" value="InterPro"/>
</dbReference>
<dbReference type="PROSITE" id="PS50893">
    <property type="entry name" value="ABC_TRANSPORTER_2"/>
    <property type="match status" value="1"/>
</dbReference>
<dbReference type="PANTHER" id="PTHR43204">
    <property type="entry name" value="ABC TRANSPORTER I FAMILY MEMBER 6, CHLOROPLASTIC"/>
    <property type="match status" value="1"/>
</dbReference>
<dbReference type="EMBL" id="KJ958485">
    <property type="protein sequence ID" value="AIR76090.1"/>
    <property type="molecule type" value="Genomic_DNA"/>
</dbReference>
<name>A0A089VP45_THAWE</name>
<evidence type="ECO:0000313" key="4">
    <source>
        <dbReference type="EMBL" id="AIR76090.1"/>
    </source>
</evidence>
<keyword evidence="1" id="KW-0547">Nucleotide-binding</keyword>